<dbReference type="AlphaFoldDB" id="A0A8H3FGD9"/>
<comment type="caution">
    <text evidence="2">The sequence shown here is derived from an EMBL/GenBank/DDBJ whole genome shotgun (WGS) entry which is preliminary data.</text>
</comment>
<evidence type="ECO:0000313" key="3">
    <source>
        <dbReference type="Proteomes" id="UP000664203"/>
    </source>
</evidence>
<proteinExistence type="predicted"/>
<organism evidence="2 3">
    <name type="scientific">Alectoria fallacina</name>
    <dbReference type="NCBI Taxonomy" id="1903189"/>
    <lineage>
        <taxon>Eukaryota</taxon>
        <taxon>Fungi</taxon>
        <taxon>Dikarya</taxon>
        <taxon>Ascomycota</taxon>
        <taxon>Pezizomycotina</taxon>
        <taxon>Lecanoromycetes</taxon>
        <taxon>OSLEUM clade</taxon>
        <taxon>Lecanoromycetidae</taxon>
        <taxon>Lecanorales</taxon>
        <taxon>Lecanorineae</taxon>
        <taxon>Parmeliaceae</taxon>
        <taxon>Alectoria</taxon>
    </lineage>
</organism>
<gene>
    <name evidence="2" type="ORF">ALECFALPRED_002326</name>
</gene>
<dbReference type="OrthoDB" id="3919993at2759"/>
<evidence type="ECO:0000256" key="1">
    <source>
        <dbReference type="SAM" id="MobiDB-lite"/>
    </source>
</evidence>
<protein>
    <submittedName>
        <fullName evidence="2">Uncharacterized protein</fullName>
    </submittedName>
</protein>
<feature type="region of interest" description="Disordered" evidence="1">
    <location>
        <begin position="205"/>
        <end position="254"/>
    </location>
</feature>
<accession>A0A8H3FGD9</accession>
<reference evidence="2" key="1">
    <citation type="submission" date="2021-03" db="EMBL/GenBank/DDBJ databases">
        <authorList>
            <person name="Tagirdzhanova G."/>
        </authorList>
    </citation>
    <scope>NUCLEOTIDE SEQUENCE</scope>
</reference>
<dbReference type="Proteomes" id="UP000664203">
    <property type="component" value="Unassembled WGS sequence"/>
</dbReference>
<sequence>MAFRAPPSFCADAVYEKFLSLGGFTPAKSFCSNLSIHQRSIEVAAQLDSGDSVPIAANPHSQRDIQCPAASTLCSLLSELQAADKGIARDACRCIGVYVVVPGITMSEELTTENTTRLRTMHTKGSTMGTSSRDADVPTMESLLRTTSSAENARMTSIASKGTTTSEWTATSLYSASTSPNFSTILGTSSASFVKFHSTSSSISSQLNISSSTSGLNTSSSTSRLGTRKSTPPSTTSSISSSSSPNILPSSAFSRHSTTSATSALTITMLSHSSSIGSASTSPLYSRISSRIDTKVNDLTDLILSSTTPSILNSPSSSTFSSSASSGHSITSATSALTIVILSSSSSIGSSSSSSLSFPTCTYPTATTTCPTVTATGLAYKQYYAGQCYIENAANPGTGSEPAIYTRFRGAYDMCAVSQYCANAARAAYGPYHSFDLHYTCSNSSWMCVQYYNGNSDASYFNVLNSDVAVAFGYSY</sequence>
<dbReference type="EMBL" id="CAJPDR010000166">
    <property type="protein sequence ID" value="CAF9923205.1"/>
    <property type="molecule type" value="Genomic_DNA"/>
</dbReference>
<keyword evidence="3" id="KW-1185">Reference proteome</keyword>
<evidence type="ECO:0000313" key="2">
    <source>
        <dbReference type="EMBL" id="CAF9923205.1"/>
    </source>
</evidence>
<name>A0A8H3FGD9_9LECA</name>